<accession>H9D1C6</accession>
<evidence type="ECO:0000313" key="1">
    <source>
        <dbReference type="EMBL" id="AFE86168.1"/>
    </source>
</evidence>
<reference evidence="1 2" key="1">
    <citation type="journal article" date="2012" name="J. Virol.">
        <title>Sequence and structural characterization of great salt lake bacteriophage CW02, a member of the T7-like supergroup.</title>
        <authorList>
            <person name="Shen P.S."/>
            <person name="Domek M.J."/>
            <person name="Sanz-Garcia E."/>
            <person name="Makaju A."/>
            <person name="Taylor R.M."/>
            <person name="Hoggan R."/>
            <person name="Culumber M.D."/>
            <person name="Oberg C.J."/>
            <person name="Breakwell D.P."/>
            <person name="Prince J.T."/>
            <person name="Belnap D.M."/>
        </authorList>
    </citation>
    <scope>NUCLEOTIDE SEQUENCE [LARGE SCALE GENOMIC DNA]</scope>
</reference>
<dbReference type="Proteomes" id="UP000004791">
    <property type="component" value="Segment"/>
</dbReference>
<dbReference type="PROSITE" id="PS51273">
    <property type="entry name" value="GATASE_TYPE_1"/>
    <property type="match status" value="1"/>
</dbReference>
<dbReference type="InterPro" id="IPR029062">
    <property type="entry name" value="Class_I_gatase-like"/>
</dbReference>
<dbReference type="RefSeq" id="YP_007010513.1">
    <property type="nucleotide sequence ID" value="NC_019540.1"/>
</dbReference>
<protein>
    <submittedName>
        <fullName evidence="1">Putative amidotransferase</fullName>
    </submittedName>
</protein>
<dbReference type="GeneID" id="14016687"/>
<dbReference type="KEGG" id="vg:14016687"/>
<dbReference type="Pfam" id="PF07722">
    <property type="entry name" value="Peptidase_C26"/>
    <property type="match status" value="1"/>
</dbReference>
<proteinExistence type="predicted"/>
<name>H9D1C6_9CAUD</name>
<dbReference type="SUPFAM" id="SSF52317">
    <property type="entry name" value="Class I glutamine amidotransferase-like"/>
    <property type="match status" value="1"/>
</dbReference>
<keyword evidence="2" id="KW-1185">Reference proteome</keyword>
<organism evidence="1 2">
    <name type="scientific">Salinivibrio phage CW02</name>
    <dbReference type="NCBI Taxonomy" id="1161935"/>
    <lineage>
        <taxon>Viruses</taxon>
        <taxon>Duplodnaviria</taxon>
        <taxon>Heunggongvirae</taxon>
        <taxon>Uroviricota</taxon>
        <taxon>Caudoviricetes</taxon>
        <taxon>Zobellviridae</taxon>
        <taxon>Salinovirus</taxon>
        <taxon>Salinovirus utanense</taxon>
    </lineage>
</organism>
<dbReference type="InterPro" id="IPR011697">
    <property type="entry name" value="Peptidase_C26"/>
</dbReference>
<dbReference type="GO" id="GO:0016740">
    <property type="term" value="F:transferase activity"/>
    <property type="evidence" value="ECO:0007669"/>
    <property type="project" value="UniProtKB-KW"/>
</dbReference>
<dbReference type="GO" id="GO:0016787">
    <property type="term" value="F:hydrolase activity"/>
    <property type="evidence" value="ECO:0007669"/>
    <property type="project" value="InterPro"/>
</dbReference>
<evidence type="ECO:0000313" key="2">
    <source>
        <dbReference type="Proteomes" id="UP000004791"/>
    </source>
</evidence>
<dbReference type="OrthoDB" id="20578at10239"/>
<sequence length="215" mass="24246">MKVLIVGGNPQYEGMFSERGWEVVDNLSDAKLVVFTGGADVSPLLYGHKKHPLTHSHISRDTKDTSTYERALDMGLPMAGICRGSQFLHTRNGGKLWQDVDGHVSVRGHYARNKSDGRIVLVTSTHHQMMMEGAGEVILEGYDTELTHKDANPQGKVIRTYKKGVEPEAVWHKGTACLCYQPHPEQTTKDSECQVLFFEYLNKYFGFEPEYKQET</sequence>
<dbReference type="Gene3D" id="3.40.50.880">
    <property type="match status" value="1"/>
</dbReference>
<keyword evidence="1" id="KW-0808">Transferase</keyword>
<dbReference type="EMBL" id="JQ446452">
    <property type="protein sequence ID" value="AFE86168.1"/>
    <property type="molecule type" value="Genomic_DNA"/>
</dbReference>